<sequence>MLKRRTILSGLLALGLTLAFSTQGYGQSTAGPEAWQTVYNEAVASATTTVTASTFIAH</sequence>
<keyword evidence="3" id="KW-1185">Reference proteome</keyword>
<dbReference type="RefSeq" id="WP_225912565.1">
    <property type="nucleotide sequence ID" value="NZ_CAWNNC010000001.1"/>
</dbReference>
<feature type="chain" id="PRO_5015004830" evidence="1">
    <location>
        <begin position="27"/>
        <end position="58"/>
    </location>
</feature>
<accession>A0A2K8SQN7</accession>
<evidence type="ECO:0000313" key="2">
    <source>
        <dbReference type="EMBL" id="AUB37718.1"/>
    </source>
</evidence>
<gene>
    <name evidence="2" type="ORF">COO91_03665</name>
</gene>
<feature type="signal peptide" evidence="1">
    <location>
        <begin position="1"/>
        <end position="26"/>
    </location>
</feature>
<reference evidence="2 3" key="1">
    <citation type="submission" date="2017-11" db="EMBL/GenBank/DDBJ databases">
        <title>Complete genome of a free-living desiccation-tolerant cyanobacterium and its photosynthetic adaptation to extreme terrestrial habitat.</title>
        <authorList>
            <person name="Shang J."/>
        </authorList>
    </citation>
    <scope>NUCLEOTIDE SEQUENCE [LARGE SCALE GENOMIC DNA]</scope>
    <source>
        <strain evidence="2 3">CCNUN1</strain>
    </source>
</reference>
<dbReference type="Proteomes" id="UP000232003">
    <property type="component" value="Chromosome"/>
</dbReference>
<protein>
    <submittedName>
        <fullName evidence="2">Uncharacterized protein</fullName>
    </submittedName>
</protein>
<organism evidence="2 3">
    <name type="scientific">Nostoc flagelliforme CCNUN1</name>
    <dbReference type="NCBI Taxonomy" id="2038116"/>
    <lineage>
        <taxon>Bacteria</taxon>
        <taxon>Bacillati</taxon>
        <taxon>Cyanobacteriota</taxon>
        <taxon>Cyanophyceae</taxon>
        <taxon>Nostocales</taxon>
        <taxon>Nostocaceae</taxon>
        <taxon>Nostoc</taxon>
    </lineage>
</organism>
<proteinExistence type="predicted"/>
<evidence type="ECO:0000256" key="1">
    <source>
        <dbReference type="SAM" id="SignalP"/>
    </source>
</evidence>
<keyword evidence="1" id="KW-0732">Signal</keyword>
<dbReference type="EMBL" id="CP024785">
    <property type="protein sequence ID" value="AUB37718.1"/>
    <property type="molecule type" value="Genomic_DNA"/>
</dbReference>
<name>A0A2K8SQN7_9NOSO</name>
<dbReference type="AlphaFoldDB" id="A0A2K8SQN7"/>
<evidence type="ECO:0000313" key="3">
    <source>
        <dbReference type="Proteomes" id="UP000232003"/>
    </source>
</evidence>
<dbReference type="KEGG" id="nfl:COO91_03665"/>